<sequence length="251" mass="27105">MVASWNAKTTADEVAEYLSSEIKNKNVLITGASLGSLGSEAARAVAKHANLVILAGRSQEKLDQTVAFIKGETPTANLRTLVLDLDALASVKAAAATVNSWTEPIHVLINNVAVKLPKELTLTEGVEYQFHGNFVAHYLFTNLILGRIKAAASADFSPRIINVSSEAHAFSPVRFEDYNFSDGSYTQFSAYGQSKTANILFTVELAKRYAKDGILSFSLHPGVIWTPGAQSLKEELVGMGKLLAHTSSSRY</sequence>
<evidence type="ECO:0000313" key="2">
    <source>
        <dbReference type="Proteomes" id="UP000814033"/>
    </source>
</evidence>
<name>A0ACB8RYK5_9AGAM</name>
<dbReference type="Proteomes" id="UP000814033">
    <property type="component" value="Unassembled WGS sequence"/>
</dbReference>
<reference evidence="1" key="2">
    <citation type="journal article" date="2022" name="New Phytol.">
        <title>Evolutionary transition to the ectomycorrhizal habit in the genomes of a hyperdiverse lineage of mushroom-forming fungi.</title>
        <authorList>
            <person name="Looney B."/>
            <person name="Miyauchi S."/>
            <person name="Morin E."/>
            <person name="Drula E."/>
            <person name="Courty P.E."/>
            <person name="Kohler A."/>
            <person name="Kuo A."/>
            <person name="LaButti K."/>
            <person name="Pangilinan J."/>
            <person name="Lipzen A."/>
            <person name="Riley R."/>
            <person name="Andreopoulos W."/>
            <person name="He G."/>
            <person name="Johnson J."/>
            <person name="Nolan M."/>
            <person name="Tritt A."/>
            <person name="Barry K.W."/>
            <person name="Grigoriev I.V."/>
            <person name="Nagy L.G."/>
            <person name="Hibbett D."/>
            <person name="Henrissat B."/>
            <person name="Matheny P.B."/>
            <person name="Labbe J."/>
            <person name="Martin F.M."/>
        </authorList>
    </citation>
    <scope>NUCLEOTIDE SEQUENCE</scope>
    <source>
        <strain evidence="1">FP105234-sp</strain>
    </source>
</reference>
<comment type="caution">
    <text evidence="1">The sequence shown here is derived from an EMBL/GenBank/DDBJ whole genome shotgun (WGS) entry which is preliminary data.</text>
</comment>
<accession>A0ACB8RYK5</accession>
<keyword evidence="2" id="KW-1185">Reference proteome</keyword>
<proteinExistence type="predicted"/>
<organism evidence="1 2">
    <name type="scientific">Auriscalpium vulgare</name>
    <dbReference type="NCBI Taxonomy" id="40419"/>
    <lineage>
        <taxon>Eukaryota</taxon>
        <taxon>Fungi</taxon>
        <taxon>Dikarya</taxon>
        <taxon>Basidiomycota</taxon>
        <taxon>Agaricomycotina</taxon>
        <taxon>Agaricomycetes</taxon>
        <taxon>Russulales</taxon>
        <taxon>Auriscalpiaceae</taxon>
        <taxon>Auriscalpium</taxon>
    </lineage>
</organism>
<dbReference type="EMBL" id="MU275874">
    <property type="protein sequence ID" value="KAI0049359.1"/>
    <property type="molecule type" value="Genomic_DNA"/>
</dbReference>
<protein>
    <submittedName>
        <fullName evidence="1">NAD(P)-binding protein</fullName>
    </submittedName>
</protein>
<evidence type="ECO:0000313" key="1">
    <source>
        <dbReference type="EMBL" id="KAI0049359.1"/>
    </source>
</evidence>
<reference evidence="1" key="1">
    <citation type="submission" date="2021-02" db="EMBL/GenBank/DDBJ databases">
        <authorList>
            <consortium name="DOE Joint Genome Institute"/>
            <person name="Ahrendt S."/>
            <person name="Looney B.P."/>
            <person name="Miyauchi S."/>
            <person name="Morin E."/>
            <person name="Drula E."/>
            <person name="Courty P.E."/>
            <person name="Chicoki N."/>
            <person name="Fauchery L."/>
            <person name="Kohler A."/>
            <person name="Kuo A."/>
            <person name="Labutti K."/>
            <person name="Pangilinan J."/>
            <person name="Lipzen A."/>
            <person name="Riley R."/>
            <person name="Andreopoulos W."/>
            <person name="He G."/>
            <person name="Johnson J."/>
            <person name="Barry K.W."/>
            <person name="Grigoriev I.V."/>
            <person name="Nagy L."/>
            <person name="Hibbett D."/>
            <person name="Henrissat B."/>
            <person name="Matheny P.B."/>
            <person name="Labbe J."/>
            <person name="Martin F."/>
        </authorList>
    </citation>
    <scope>NUCLEOTIDE SEQUENCE</scope>
    <source>
        <strain evidence="1">FP105234-sp</strain>
    </source>
</reference>
<gene>
    <name evidence="1" type="ORF">FA95DRAFT_1594602</name>
</gene>